<keyword evidence="4 5" id="KW-0472">Membrane</keyword>
<dbReference type="InterPro" id="IPR020846">
    <property type="entry name" value="MFS_dom"/>
</dbReference>
<reference evidence="8" key="1">
    <citation type="submission" date="2019-12" db="EMBL/GenBank/DDBJ databases">
        <title>Complete and draft genome sequences of new strains and members of some known species of the genus Rathayibacter isolated from plants.</title>
        <authorList>
            <person name="Tarlachkov S.V."/>
            <person name="Starodumova I.P."/>
            <person name="Dorofeeva L.V."/>
            <person name="Prisyazhnaya N.V."/>
            <person name="Leyn S."/>
            <person name="Zlamal J."/>
            <person name="Elan M."/>
            <person name="Osterman A.L."/>
            <person name="Nadler S."/>
            <person name="Subbotin S.A."/>
            <person name="Evtushenko L.I."/>
        </authorList>
    </citation>
    <scope>NUCLEOTIDE SEQUENCE [LARGE SCALE GENOMIC DNA]</scope>
    <source>
        <strain evidence="8">VKM Ac-2802</strain>
    </source>
</reference>
<comment type="subcellular location">
    <subcellularLocation>
        <location evidence="1">Cell membrane</location>
        <topology evidence="1">Multi-pass membrane protein</topology>
    </subcellularLocation>
</comment>
<feature type="domain" description="Major facilitator superfamily (MFS) profile" evidence="6">
    <location>
        <begin position="8"/>
        <end position="466"/>
    </location>
</feature>
<dbReference type="EMBL" id="CP047180">
    <property type="protein sequence ID" value="QHC64149.1"/>
    <property type="molecule type" value="Genomic_DNA"/>
</dbReference>
<evidence type="ECO:0000259" key="6">
    <source>
        <dbReference type="PROSITE" id="PS50850"/>
    </source>
</evidence>
<feature type="transmembrane region" description="Helical" evidence="5">
    <location>
        <begin position="394"/>
        <end position="416"/>
    </location>
</feature>
<dbReference type="RefSeq" id="WP_159423590.1">
    <property type="nucleotide sequence ID" value="NZ_CP047180.1"/>
</dbReference>
<evidence type="ECO:0000256" key="2">
    <source>
        <dbReference type="ARBA" id="ARBA00022692"/>
    </source>
</evidence>
<proteinExistence type="predicted"/>
<feature type="transmembrane region" description="Helical" evidence="5">
    <location>
        <begin position="107"/>
        <end position="126"/>
    </location>
</feature>
<evidence type="ECO:0000313" key="8">
    <source>
        <dbReference type="Proteomes" id="UP000464597"/>
    </source>
</evidence>
<dbReference type="PANTHER" id="PTHR23501">
    <property type="entry name" value="MAJOR FACILITATOR SUPERFAMILY"/>
    <property type="match status" value="1"/>
</dbReference>
<evidence type="ECO:0000313" key="7">
    <source>
        <dbReference type="EMBL" id="QHC64149.1"/>
    </source>
</evidence>
<dbReference type="InterPro" id="IPR036259">
    <property type="entry name" value="MFS_trans_sf"/>
</dbReference>
<feature type="transmembrane region" description="Helical" evidence="5">
    <location>
        <begin position="436"/>
        <end position="462"/>
    </location>
</feature>
<feature type="transmembrane region" description="Helical" evidence="5">
    <location>
        <begin position="334"/>
        <end position="355"/>
    </location>
</feature>
<dbReference type="Pfam" id="PF07690">
    <property type="entry name" value="MFS_1"/>
    <property type="match status" value="1"/>
</dbReference>
<evidence type="ECO:0000256" key="4">
    <source>
        <dbReference type="ARBA" id="ARBA00023136"/>
    </source>
</evidence>
<feature type="transmembrane region" description="Helical" evidence="5">
    <location>
        <begin position="138"/>
        <end position="158"/>
    </location>
</feature>
<organism evidence="7 8">
    <name type="scientific">Rathayibacter festucae</name>
    <dbReference type="NCBI Taxonomy" id="110937"/>
    <lineage>
        <taxon>Bacteria</taxon>
        <taxon>Bacillati</taxon>
        <taxon>Actinomycetota</taxon>
        <taxon>Actinomycetes</taxon>
        <taxon>Micrococcales</taxon>
        <taxon>Microbacteriaceae</taxon>
        <taxon>Rathayibacter</taxon>
    </lineage>
</organism>
<feature type="transmembrane region" description="Helical" evidence="5">
    <location>
        <begin position="43"/>
        <end position="62"/>
    </location>
</feature>
<feature type="transmembrane region" description="Helical" evidence="5">
    <location>
        <begin position="262"/>
        <end position="283"/>
    </location>
</feature>
<keyword evidence="3 5" id="KW-1133">Transmembrane helix</keyword>
<dbReference type="SUPFAM" id="SSF103473">
    <property type="entry name" value="MFS general substrate transporter"/>
    <property type="match status" value="1"/>
</dbReference>
<sequence>MTGGVRWPLTGLMLSQFVAGLSATIVATSVPTVMRSLEGAAGLSTWLVAATILGNTATTPLWGRLADLVAPKRILQAAIGVFVAGSVLAALAPSTAVLLAARALQGVGLGGTAAVSMAAVALLVPLRERGRVNGSLQALQTSATILGPIVGGVVVQTLGWRWCFVVALPLAVASFVVLTASLHVRLPVAPRGGRTDYAGALLIATGVPAALIALTLLGEGSGGGGSRAVALLGFGGFGALALVALVLVELRVSAPIIPLRLLVARVPLVCAVAAFLLGSTLFGGSVFVTQYLQLGLGMDPAPAGLLLAPMAVGAVIASFTAGRAVTRRGRVKGVLLLAAGAMLLGNVALALAPLAPLPLALTGALLLSAGLGITLQNLVLAAQTVAPAGRTGSLSAAIVFFFTLGGTVGLVGYGAALSARLTALVSAGAAEAEAEAYALALPLVFALSAAACAAAVGALAALPAVRLRPAG</sequence>
<feature type="transmembrane region" description="Helical" evidence="5">
    <location>
        <begin position="361"/>
        <end position="382"/>
    </location>
</feature>
<dbReference type="Gene3D" id="1.20.1720.10">
    <property type="entry name" value="Multidrug resistance protein D"/>
    <property type="match status" value="1"/>
</dbReference>
<name>A0ABX6H2X8_9MICO</name>
<evidence type="ECO:0000256" key="5">
    <source>
        <dbReference type="SAM" id="Phobius"/>
    </source>
</evidence>
<keyword evidence="8" id="KW-1185">Reference proteome</keyword>
<feature type="transmembrane region" description="Helical" evidence="5">
    <location>
        <begin position="74"/>
        <end position="101"/>
    </location>
</feature>
<dbReference type="PRINTS" id="PR01036">
    <property type="entry name" value="TCRTETB"/>
</dbReference>
<dbReference type="Gene3D" id="1.20.1250.20">
    <property type="entry name" value="MFS general substrate transporter like domains"/>
    <property type="match status" value="1"/>
</dbReference>
<dbReference type="PANTHER" id="PTHR23501:SF197">
    <property type="entry name" value="COMD"/>
    <property type="match status" value="1"/>
</dbReference>
<dbReference type="PROSITE" id="PS50850">
    <property type="entry name" value="MFS"/>
    <property type="match status" value="1"/>
</dbReference>
<dbReference type="InterPro" id="IPR011701">
    <property type="entry name" value="MFS"/>
</dbReference>
<gene>
    <name evidence="7" type="ORF">GSU69_16630</name>
</gene>
<evidence type="ECO:0000256" key="1">
    <source>
        <dbReference type="ARBA" id="ARBA00004651"/>
    </source>
</evidence>
<evidence type="ECO:0000256" key="3">
    <source>
        <dbReference type="ARBA" id="ARBA00022989"/>
    </source>
</evidence>
<dbReference type="Proteomes" id="UP000464597">
    <property type="component" value="Chromosome"/>
</dbReference>
<feature type="transmembrane region" description="Helical" evidence="5">
    <location>
        <begin position="164"/>
        <end position="185"/>
    </location>
</feature>
<keyword evidence="2 5" id="KW-0812">Transmembrane</keyword>
<feature type="transmembrane region" description="Helical" evidence="5">
    <location>
        <begin position="229"/>
        <end position="250"/>
    </location>
</feature>
<feature type="transmembrane region" description="Helical" evidence="5">
    <location>
        <begin position="197"/>
        <end position="217"/>
    </location>
</feature>
<accession>A0ABX6H2X8</accession>
<feature type="transmembrane region" description="Helical" evidence="5">
    <location>
        <begin position="303"/>
        <end position="322"/>
    </location>
</feature>
<protein>
    <submittedName>
        <fullName evidence="7">MFS transporter</fullName>
    </submittedName>
</protein>